<dbReference type="EMBL" id="UZAN01048889">
    <property type="protein sequence ID" value="VDP86871.1"/>
    <property type="molecule type" value="Genomic_DNA"/>
</dbReference>
<dbReference type="SUPFAM" id="SSF48726">
    <property type="entry name" value="Immunoglobulin"/>
    <property type="match status" value="1"/>
</dbReference>
<accession>A0A183ATN7</accession>
<evidence type="ECO:0000313" key="1">
    <source>
        <dbReference type="EMBL" id="VDP86871.1"/>
    </source>
</evidence>
<dbReference type="Proteomes" id="UP000272942">
    <property type="component" value="Unassembled WGS sequence"/>
</dbReference>
<dbReference type="InterPro" id="IPR036179">
    <property type="entry name" value="Ig-like_dom_sf"/>
</dbReference>
<evidence type="ECO:0000313" key="2">
    <source>
        <dbReference type="Proteomes" id="UP000272942"/>
    </source>
</evidence>
<protein>
    <submittedName>
        <fullName evidence="3">AAA domain-containing protein</fullName>
    </submittedName>
</protein>
<dbReference type="WBParaSite" id="ECPE_0001035401-mRNA-1">
    <property type="protein sequence ID" value="ECPE_0001035401-mRNA-1"/>
    <property type="gene ID" value="ECPE_0001035401"/>
</dbReference>
<reference evidence="1 2" key="2">
    <citation type="submission" date="2018-11" db="EMBL/GenBank/DDBJ databases">
        <authorList>
            <consortium name="Pathogen Informatics"/>
        </authorList>
    </citation>
    <scope>NUCLEOTIDE SEQUENCE [LARGE SCALE GENOMIC DNA]</scope>
    <source>
        <strain evidence="1 2">Egypt</strain>
    </source>
</reference>
<dbReference type="OrthoDB" id="6285804at2759"/>
<dbReference type="Gene3D" id="2.60.40.10">
    <property type="entry name" value="Immunoglobulins"/>
    <property type="match status" value="1"/>
</dbReference>
<dbReference type="InterPro" id="IPR013783">
    <property type="entry name" value="Ig-like_fold"/>
</dbReference>
<gene>
    <name evidence="1" type="ORF">ECPE_LOCUS10322</name>
</gene>
<sequence>MASTNLVFTVHMIDTNNQQIVNVSSQLVRTQNINQTHSELVIHTYRVTAPKSSDVVGPLDCACKLFLSDIQLSREDMRNQTPHFQLQKTRRIHIDVRLKPIIFEKQTVCERSDIEKALHAQAASSISSAFAFHKATPKLLEDNQAFFAHRTHALFMDSGLYSCSVSNCQSIPKCVGVEERQLIVLPDSSIIQMRIHAELDPMWREQRCRSHTNAPVKPGDCVPVSCQYPIAQGLPIKLRHGILHGKADGAQPSNGTLITLGTLVIVRVGTISNAAMNISGIVTMPSEVRGIQLWQVTCQLSYDKFSKVDSLAETISGSSISKTKILQVFQPIKPKLLHESIQSDRTEVAEKLKSADAKCPDGVAFRRGGVENLLEEGLMTVQFVVDKGVPEGWVLVWLVHQEGKTTVTDSCPRIHKKSAAGLRGNEQTVDAMQVSATCVLQLEHVALFVAVVNIPGTDLNRSLVESELREAVSMDVHQWLENDQINQSYLENTTCFNKDYRMIQLRVGWRASVTLGSAVLMKGRLRHSRLADIQCYRRDSLKTEPKPIQKALDMKSNETLDYITLRIQNAQYDDNGIYHCNTTNQSNSDANTVISARKLIVLPDETAVKCALTLDSQGQEEVSDKQQTSDGIPFLLANQTAYAHCERDETLTKIFPSQNQFHYLMKNEQTNQMRELEKKQLKDFEAENPSIRQSHQIVAVQSKDYTGLLSIRCGTLYNGLSVPVDLVKRNETSSVECNFAFTIQEPATGMPTILTIVTDYEHQPVPLDTEFTCAGGYGLPPLSYRWEPYNVLRYEEDSNGPDLASLLPGSEGGWGGPKQPFTDTPSEGLILRGDKLRVPDDPKYRGMTYAYTCIGTNEVQGQAYEIRKTISFSIAICPTKYVKMDLSILLTRKLLASCALAGSPDPDIHFYGHYFLTFVRQIILGLPYGKKNTEFNILVDDIFSDKADSNSFGKSIRFEDKLSRIELARRLYSRDVKPTTMSSGCDASRISLKEVIKAVIKMRPQKPKRKHIVLLTLDRFVNMDLLDEVRRDVSSLETRGTRILLAVTHAMTSEREKLHNELLHTLNPINFTTILPTFESNALCESCQPQWDDPVLRIKRESVFNALCDAVGSRLTPRASVPDLRFPLPRHNWFIGMELGISCLGNLTQRQEEHVVAELIVCHTNQTLVNELTKKRLSIQLLLNACKHKLASTQKTMHQSTKSMAVVTSTVLDPARADNVILCIQRQGDPEPQLYDAVNYAWTKLTMIQPKVRGVRLVMATWPNVTTRAAALQCHTSGFAPGMETLFLLKKESQKDDPQSKLYHVLGRQTGALTAVGTSKFVSISWLEIDLDMTDARLYCLLWPKAKTKSNLKSLDRLPEPSDMVHISKPITNLLIIPSCPTAPKITFEPDLEKSLYPEKTRLDVTCEGAATADALPFKLYYLSSTFSIIICSHESVGQTSFQNDMLPEQEVPCSLTSHSDTHCTKLIQYSKVNEVYYPARCTFTRRHDVNNVFRRVQLAVTMLRREDFGARVFCEVIDLYAAKSAGDKGSVDLRSEVKTVTFSMPTQILQFFYQPESEIWICKAAAFPFSESGSIEVMHTSTVWLEKQLGYYDYIINLTQPHILHRNLLPKRELVYLNHTITISFVPSFEIPGGLRSGHMTLRCSLGNAQSNLTTTLPNRTEPEEPINKVPSVPEAGKAMHFSCQFPEVKMNTTHAALHRIIHTSWLSYDITVSYARLIRHSEENEWERIPDRQLRMHGMGLWGAGMLGLTTMMTANESNEKSVGFTSAFTVAKAEVSLRCVTKYTSKIHQR</sequence>
<reference evidence="3" key="1">
    <citation type="submission" date="2016-06" db="UniProtKB">
        <authorList>
            <consortium name="WormBaseParasite"/>
        </authorList>
    </citation>
    <scope>IDENTIFICATION</scope>
</reference>
<organism evidence="3">
    <name type="scientific">Echinostoma caproni</name>
    <dbReference type="NCBI Taxonomy" id="27848"/>
    <lineage>
        <taxon>Eukaryota</taxon>
        <taxon>Metazoa</taxon>
        <taxon>Spiralia</taxon>
        <taxon>Lophotrochozoa</taxon>
        <taxon>Platyhelminthes</taxon>
        <taxon>Trematoda</taxon>
        <taxon>Digenea</taxon>
        <taxon>Plagiorchiida</taxon>
        <taxon>Echinostomata</taxon>
        <taxon>Echinostomatoidea</taxon>
        <taxon>Echinostomatidae</taxon>
        <taxon>Echinostoma</taxon>
    </lineage>
</organism>
<proteinExistence type="predicted"/>
<evidence type="ECO:0000313" key="3">
    <source>
        <dbReference type="WBParaSite" id="ECPE_0001035401-mRNA-1"/>
    </source>
</evidence>
<keyword evidence="2" id="KW-1185">Reference proteome</keyword>
<name>A0A183ATN7_9TREM</name>